<organism evidence="3 4">
    <name type="scientific">Solanum pinnatisectum</name>
    <name type="common">tansyleaf nightshade</name>
    <dbReference type="NCBI Taxonomy" id="50273"/>
    <lineage>
        <taxon>Eukaryota</taxon>
        <taxon>Viridiplantae</taxon>
        <taxon>Streptophyta</taxon>
        <taxon>Embryophyta</taxon>
        <taxon>Tracheophyta</taxon>
        <taxon>Spermatophyta</taxon>
        <taxon>Magnoliopsida</taxon>
        <taxon>eudicotyledons</taxon>
        <taxon>Gunneridae</taxon>
        <taxon>Pentapetalae</taxon>
        <taxon>asterids</taxon>
        <taxon>lamiids</taxon>
        <taxon>Solanales</taxon>
        <taxon>Solanaceae</taxon>
        <taxon>Solanoideae</taxon>
        <taxon>Solaneae</taxon>
        <taxon>Solanum</taxon>
    </lineage>
</organism>
<dbReference type="PANTHER" id="PTHR10742">
    <property type="entry name" value="FLAVIN MONOAMINE OXIDASE"/>
    <property type="match status" value="1"/>
</dbReference>
<proteinExistence type="inferred from homology"/>
<dbReference type="InterPro" id="IPR050281">
    <property type="entry name" value="Flavin_monoamine_oxidase"/>
</dbReference>
<evidence type="ECO:0000313" key="4">
    <source>
        <dbReference type="Proteomes" id="UP001311915"/>
    </source>
</evidence>
<evidence type="ECO:0000259" key="2">
    <source>
        <dbReference type="Pfam" id="PF01593"/>
    </source>
</evidence>
<feature type="domain" description="Amine oxidase" evidence="2">
    <location>
        <begin position="12"/>
        <end position="123"/>
    </location>
</feature>
<comment type="caution">
    <text evidence="3">The sequence shown here is derived from an EMBL/GenBank/DDBJ whole genome shotgun (WGS) entry which is preliminary data.</text>
</comment>
<comment type="similarity">
    <text evidence="1">Belongs to the flavin monoamine oxidase family.</text>
</comment>
<dbReference type="InterPro" id="IPR002937">
    <property type="entry name" value="Amino_oxidase"/>
</dbReference>
<evidence type="ECO:0000256" key="1">
    <source>
        <dbReference type="ARBA" id="ARBA00005995"/>
    </source>
</evidence>
<dbReference type="SUPFAM" id="SSF51905">
    <property type="entry name" value="FAD/NAD(P)-binding domain"/>
    <property type="match status" value="1"/>
</dbReference>
<dbReference type="Gene3D" id="3.90.660.10">
    <property type="match status" value="1"/>
</dbReference>
<dbReference type="Gene3D" id="3.50.50.60">
    <property type="entry name" value="FAD/NAD(P)-binding domain"/>
    <property type="match status" value="1"/>
</dbReference>
<dbReference type="PANTHER" id="PTHR10742:SF260">
    <property type="entry name" value="PROTEIN FLOWERING LOCUS D"/>
    <property type="match status" value="1"/>
</dbReference>
<keyword evidence="4" id="KW-1185">Reference proteome</keyword>
<sequence length="140" mass="15587">MEGGNSVAVVDVGGSVLRGGNGRLVHALTQNVPTIFEKSVHAIRYGRDSVKVNYWGELFEGGVAFCTVPLRVFKSGSIRFILEFPQQKLDIVKRLSFGLLNKVSMLFMYVFWTSNVDIFGHIVDDSSFRDDGKPVDENLD</sequence>
<dbReference type="AlphaFoldDB" id="A0AAV9KJK7"/>
<dbReference type="Pfam" id="PF01593">
    <property type="entry name" value="Amino_oxidase"/>
    <property type="match status" value="1"/>
</dbReference>
<protein>
    <recommendedName>
        <fullName evidence="2">Amine oxidase domain-containing protein</fullName>
    </recommendedName>
</protein>
<name>A0AAV9KJK7_9SOLN</name>
<gene>
    <name evidence="3" type="ORF">R3W88_019313</name>
</gene>
<accession>A0AAV9KJK7</accession>
<dbReference type="Proteomes" id="UP001311915">
    <property type="component" value="Unassembled WGS sequence"/>
</dbReference>
<dbReference type="GO" id="GO:0016491">
    <property type="term" value="F:oxidoreductase activity"/>
    <property type="evidence" value="ECO:0007669"/>
    <property type="project" value="InterPro"/>
</dbReference>
<evidence type="ECO:0000313" key="3">
    <source>
        <dbReference type="EMBL" id="KAK4713406.1"/>
    </source>
</evidence>
<reference evidence="3 4" key="1">
    <citation type="submission" date="2023-10" db="EMBL/GenBank/DDBJ databases">
        <title>Genome-Wide Identification Analysis in wild type Solanum Pinnatisectum Reveals Some Genes Defensing Phytophthora Infestans.</title>
        <authorList>
            <person name="Sun C."/>
        </authorList>
    </citation>
    <scope>NUCLEOTIDE SEQUENCE [LARGE SCALE GENOMIC DNA]</scope>
    <source>
        <strain evidence="3">LQN</strain>
        <tissue evidence="3">Leaf</tissue>
    </source>
</reference>
<dbReference type="InterPro" id="IPR036188">
    <property type="entry name" value="FAD/NAD-bd_sf"/>
</dbReference>
<dbReference type="EMBL" id="JAWPEI010000010">
    <property type="protein sequence ID" value="KAK4713406.1"/>
    <property type="molecule type" value="Genomic_DNA"/>
</dbReference>